<evidence type="ECO:0000313" key="1">
    <source>
        <dbReference type="EMBL" id="AXH59825.1"/>
    </source>
</evidence>
<proteinExistence type="predicted"/>
<protein>
    <submittedName>
        <fullName evidence="1">Uncharacterized protein</fullName>
    </submittedName>
</protein>
<accession>A0AAD0V9B4</accession>
<reference evidence="1 2" key="1">
    <citation type="journal article" date="2011" name="PLoS Pathog.">
        <title>Dynamic evolution of pathogenicity revealed by sequencing and comparative genomics of 19 Pseudomonas syringae isolates.</title>
        <authorList>
            <person name="Baltrus D.A."/>
            <person name="Nishimura M.T."/>
            <person name="Romanchuk A."/>
            <person name="Chang J.H."/>
            <person name="Mukhtar M.S."/>
            <person name="Cherkis K."/>
            <person name="Roach J."/>
            <person name="Grant S.R."/>
            <person name="Jones C.D."/>
            <person name="Dangl J.L."/>
        </authorList>
    </citation>
    <scope>NUCLEOTIDE SEQUENCE [LARGE SCALE GENOMIC DNA]</scope>
    <source>
        <strain evidence="1 2">M301315</strain>
    </source>
</reference>
<gene>
    <name evidence="1" type="ORF">PLA107_031875</name>
</gene>
<sequence>MVTAVEAYEQAKSAHERRPHYNAWSFPDVKARRTREYLQYSFGWKLRTCTACSGSGYYDHNGSPKCGSCDGTGRESYPGPKALPRGFLFELNARP</sequence>
<evidence type="ECO:0000313" key="2">
    <source>
        <dbReference type="Proteomes" id="UP000006426"/>
    </source>
</evidence>
<organism evidence="1 2">
    <name type="scientific">Pseudomonas amygdali pv. lachrymans str. M301315</name>
    <dbReference type="NCBI Taxonomy" id="629260"/>
    <lineage>
        <taxon>Bacteria</taxon>
        <taxon>Pseudomonadati</taxon>
        <taxon>Pseudomonadota</taxon>
        <taxon>Gammaproteobacteria</taxon>
        <taxon>Pseudomonadales</taxon>
        <taxon>Pseudomonadaceae</taxon>
        <taxon>Pseudomonas</taxon>
        <taxon>Pseudomonas amygdali</taxon>
    </lineage>
</organism>
<geneLocation type="plasmid" evidence="2">
    <name>pmppla107</name>
</geneLocation>
<dbReference type="Proteomes" id="UP000006426">
    <property type="component" value="Plasmid pmppla107"/>
</dbReference>
<dbReference type="AlphaFoldDB" id="A0AAD0V9B4"/>
<dbReference type="SUPFAM" id="SSF57938">
    <property type="entry name" value="DnaJ/Hsp40 cysteine-rich domain"/>
    <property type="match status" value="1"/>
</dbReference>
<dbReference type="EMBL" id="CP031226">
    <property type="protein sequence ID" value="AXH59825.1"/>
    <property type="molecule type" value="Genomic_DNA"/>
</dbReference>
<keyword evidence="1" id="KW-0614">Plasmid</keyword>
<name>A0AAD0V9B4_PSEAV</name>
<dbReference type="InterPro" id="IPR036410">
    <property type="entry name" value="HSP_DnaJ_Cys-rich_dom_sf"/>
</dbReference>
<dbReference type="RefSeq" id="WP_044298819.1">
    <property type="nucleotide sequence ID" value="NZ_CP031226.1"/>
</dbReference>